<evidence type="ECO:0000256" key="3">
    <source>
        <dbReference type="SAM" id="MobiDB-lite"/>
    </source>
</evidence>
<feature type="domain" description="HTH tetR-type" evidence="4">
    <location>
        <begin position="83"/>
        <end position="143"/>
    </location>
</feature>
<dbReference type="PROSITE" id="PS50977">
    <property type="entry name" value="HTH_TETR_2"/>
    <property type="match status" value="1"/>
</dbReference>
<dbReference type="KEGG" id="pdio:PDMSB3_2368.1"/>
<dbReference type="SUPFAM" id="SSF46689">
    <property type="entry name" value="Homeodomain-like"/>
    <property type="match status" value="1"/>
</dbReference>
<sequence>MAKQTASSKTGTSKVAVKQPAKKRTVAEKSSKSAAQAVAPVPKARKSRTPAVQAPAAATSAPAVGAVATPAAPRRRRSNRRSEQTIDNIFEATEKVVLESGADRISILEVCETAGVSRGTFYRYFASQDELLEAFSRHKRENFHKTLAELLVRYQDPDERFDMVINYLQDYLDAGNSRRMLLVAPEFALRFFKRIFHDAVVRFQDLLAPVFDAWDERLGVKLDRELICDLLIRFVMSEHLVSNESERGAMQRRIGRLIDSIRFGGVTRARR</sequence>
<dbReference type="AlphaFoldDB" id="A0A5Q4ZV54"/>
<feature type="compositionally biased region" description="Low complexity" evidence="3">
    <location>
        <begin position="49"/>
        <end position="72"/>
    </location>
</feature>
<proteinExistence type="predicted"/>
<feature type="DNA-binding region" description="H-T-H motif" evidence="2">
    <location>
        <begin position="106"/>
        <end position="125"/>
    </location>
</feature>
<dbReference type="PANTHER" id="PTHR43479:SF11">
    <property type="entry name" value="ACREF_ENVCD OPERON REPRESSOR-RELATED"/>
    <property type="match status" value="1"/>
</dbReference>
<keyword evidence="1 2" id="KW-0238">DNA-binding</keyword>
<evidence type="ECO:0000256" key="2">
    <source>
        <dbReference type="PROSITE-ProRule" id="PRU00335"/>
    </source>
</evidence>
<dbReference type="InterPro" id="IPR009057">
    <property type="entry name" value="Homeodomain-like_sf"/>
</dbReference>
<evidence type="ECO:0000256" key="1">
    <source>
        <dbReference type="ARBA" id="ARBA00023125"/>
    </source>
</evidence>
<dbReference type="Proteomes" id="UP000325811">
    <property type="component" value="Chromosome II"/>
</dbReference>
<evidence type="ECO:0000313" key="5">
    <source>
        <dbReference type="EMBL" id="VVD33652.1"/>
    </source>
</evidence>
<name>A0A5Q4ZV54_9BURK</name>
<dbReference type="PANTHER" id="PTHR43479">
    <property type="entry name" value="ACREF/ENVCD OPERON REPRESSOR-RELATED"/>
    <property type="match status" value="1"/>
</dbReference>
<keyword evidence="6" id="KW-1185">Reference proteome</keyword>
<dbReference type="RefSeq" id="WP_165188809.1">
    <property type="nucleotide sequence ID" value="NZ_LR699554.1"/>
</dbReference>
<evidence type="ECO:0000313" key="6">
    <source>
        <dbReference type="Proteomes" id="UP000325811"/>
    </source>
</evidence>
<dbReference type="Gene3D" id="1.10.357.10">
    <property type="entry name" value="Tetracycline Repressor, domain 2"/>
    <property type="match status" value="1"/>
</dbReference>
<accession>A0A5Q4ZV54</accession>
<feature type="compositionally biased region" description="Polar residues" evidence="3">
    <location>
        <begin position="1"/>
        <end position="13"/>
    </location>
</feature>
<organism evidence="5 6">
    <name type="scientific">Paraburkholderia dioscoreae</name>
    <dbReference type="NCBI Taxonomy" id="2604047"/>
    <lineage>
        <taxon>Bacteria</taxon>
        <taxon>Pseudomonadati</taxon>
        <taxon>Pseudomonadota</taxon>
        <taxon>Betaproteobacteria</taxon>
        <taxon>Burkholderiales</taxon>
        <taxon>Burkholderiaceae</taxon>
        <taxon>Paraburkholderia</taxon>
    </lineage>
</organism>
<dbReference type="GO" id="GO:0003677">
    <property type="term" value="F:DNA binding"/>
    <property type="evidence" value="ECO:0007669"/>
    <property type="project" value="UniProtKB-UniRule"/>
</dbReference>
<dbReference type="InterPro" id="IPR050624">
    <property type="entry name" value="HTH-type_Tx_Regulator"/>
</dbReference>
<evidence type="ECO:0000259" key="4">
    <source>
        <dbReference type="PROSITE" id="PS50977"/>
    </source>
</evidence>
<gene>
    <name evidence="5" type="ORF">PDMSB3_2368</name>
</gene>
<dbReference type="Pfam" id="PF00440">
    <property type="entry name" value="TetR_N"/>
    <property type="match status" value="1"/>
</dbReference>
<dbReference type="PRINTS" id="PR00455">
    <property type="entry name" value="HTHTETR"/>
</dbReference>
<dbReference type="InterPro" id="IPR001647">
    <property type="entry name" value="HTH_TetR"/>
</dbReference>
<protein>
    <submittedName>
        <fullName evidence="5">TetR family transcriptional regulator</fullName>
    </submittedName>
</protein>
<dbReference type="EMBL" id="LR699554">
    <property type="protein sequence ID" value="VVD33652.1"/>
    <property type="molecule type" value="Genomic_DNA"/>
</dbReference>
<feature type="region of interest" description="Disordered" evidence="3">
    <location>
        <begin position="1"/>
        <end position="84"/>
    </location>
</feature>
<reference evidence="5 6" key="1">
    <citation type="submission" date="2019-08" db="EMBL/GenBank/DDBJ databases">
        <authorList>
            <person name="Herpell B J."/>
        </authorList>
    </citation>
    <scope>NUCLEOTIDE SEQUENCE [LARGE SCALE GENOMIC DNA]</scope>
    <source>
        <strain evidence="6">Msb3</strain>
    </source>
</reference>